<evidence type="ECO:0008006" key="3">
    <source>
        <dbReference type="Google" id="ProtNLM"/>
    </source>
</evidence>
<dbReference type="SUPFAM" id="SSF56935">
    <property type="entry name" value="Porins"/>
    <property type="match status" value="1"/>
</dbReference>
<name>A0A9D5P1H5_XYLRU</name>
<gene>
    <name evidence="1" type="ORF">E7101_09685</name>
</gene>
<dbReference type="AlphaFoldDB" id="A0A9D5P1H5"/>
<dbReference type="Pfam" id="PF13715">
    <property type="entry name" value="CarbopepD_reg_2"/>
    <property type="match status" value="1"/>
</dbReference>
<evidence type="ECO:0000313" key="2">
    <source>
        <dbReference type="Proteomes" id="UP000806522"/>
    </source>
</evidence>
<accession>A0A9D5P1H5</accession>
<dbReference type="SUPFAM" id="SSF49464">
    <property type="entry name" value="Carboxypeptidase regulatory domain-like"/>
    <property type="match status" value="1"/>
</dbReference>
<reference evidence="1" key="1">
    <citation type="submission" date="2019-04" db="EMBL/GenBank/DDBJ databases">
        <title>Evolution of Biomass-Degrading Anaerobic Consortia Revealed by Metagenomics.</title>
        <authorList>
            <person name="Peng X."/>
        </authorList>
    </citation>
    <scope>NUCLEOTIDE SEQUENCE</scope>
    <source>
        <strain evidence="1">SIG140</strain>
    </source>
</reference>
<dbReference type="InterPro" id="IPR008969">
    <property type="entry name" value="CarboxyPept-like_regulatory"/>
</dbReference>
<dbReference type="Gene3D" id="2.60.40.1120">
    <property type="entry name" value="Carboxypeptidase-like, regulatory domain"/>
    <property type="match status" value="1"/>
</dbReference>
<organism evidence="1 2">
    <name type="scientific">Xylanibacter ruminicola</name>
    <name type="common">Prevotella ruminicola</name>
    <dbReference type="NCBI Taxonomy" id="839"/>
    <lineage>
        <taxon>Bacteria</taxon>
        <taxon>Pseudomonadati</taxon>
        <taxon>Bacteroidota</taxon>
        <taxon>Bacteroidia</taxon>
        <taxon>Bacteroidales</taxon>
        <taxon>Prevotellaceae</taxon>
        <taxon>Xylanibacter</taxon>
    </lineage>
</organism>
<sequence>MMNRMKYWMMAATRQLALIIVLLGATTLQAETLRGTVKDAVTGEALIGATVKIVELENAAAVADMDGNFTIKISKGGRYTIETNYIGYEPSVMKEIMISGAKEVVLDIALRENSTELKEVVVRPRVNKEATVNPAVLTGGVMLSMEEASRFAGGYNDPARLVMSFAGVSGEADGSGLSIHGNAPERMQYRIEGVEVFTPNHFNDMWNAGYGLVSALNSNVIGNSDFFTSTFNANYNNALSGVFDVKMRSGNNSKHENILQLGTVSEELTLEGPISRKNNSSYIVNYRYGFTSLVDKLGLIDTEGSHMGFQDFSIKLNFPTKRAGTFSIFGLAFHDNTYDDPLKLEDLHSAYDASDNDSKLTQLLAGVSHKIHFGNKWTWRTTVAYNMQHLESDMFYFGLKRNAAGVPVTPLAFEDADNPKNKKYPFSQQQMNEDRLVFNTEFSKQVTNKWLTQFGGEYSHRFFDLFYRSHDQLYDTVNPMTEYAKMKDDTGLANLFWQNVVNVSDHFSLSAGVSGNYFLLSKDFSLEPRVSFKWEPNEKNSFSMGYGLHSMIEKLDTYFYRDELGQLPNKDLGMSKAHHLHATYMHKLNSNLTLRVNAFYEYGFDTPVGINGSTYCVTNRYFSYTDEKLVGKGNTRNYGGDITLEHYMSRGFFGQVNFSLYKSQYRGQDKVWRNQLYDRGFMFKILAGKEWMIGKNVLNVSAKYSIQGGMRYTPIDVDKMRANVAAGIIDDNPIYKDNEAFTKRFDPTGVVDLTVSYKINKRKVSHTFAFEGLNVLSSEAPQFQRFDLGTNDVRIDKAGISLPNIFYRLDF</sequence>
<dbReference type="EMBL" id="SUYC01000010">
    <property type="protein sequence ID" value="MBE6271206.1"/>
    <property type="molecule type" value="Genomic_DNA"/>
</dbReference>
<protein>
    <recommendedName>
        <fullName evidence="3">CarboxypepD_reg-like domain-containing protein</fullName>
    </recommendedName>
</protein>
<evidence type="ECO:0000313" key="1">
    <source>
        <dbReference type="EMBL" id="MBE6271206.1"/>
    </source>
</evidence>
<comment type="caution">
    <text evidence="1">The sequence shown here is derived from an EMBL/GenBank/DDBJ whole genome shotgun (WGS) entry which is preliminary data.</text>
</comment>
<proteinExistence type="predicted"/>
<dbReference type="Proteomes" id="UP000806522">
    <property type="component" value="Unassembled WGS sequence"/>
</dbReference>